<evidence type="ECO:0000313" key="4">
    <source>
        <dbReference type="Proteomes" id="UP001497525"/>
    </source>
</evidence>
<sequence>MVKSRFCEPVIMKTPPESGHLSWKHYILFTTVPILVGVTGISAYWKVQRKAEPVQPPRITRCYQCDNYANVAPSANAGNNKKKVALEGVPVFGGRTVVSSGDQIAGGLTQLQVSNLCTEKVNATKMRALIHSQKYGTCPNIHYDGCVKLVTKNYRVKPQLGRPVITAIVVSRECAMIPKGMGIGCFNSIGGAGLYHTMCYCRGDFCNSSLCLKRCHFIFLCIFVFIVFTSRQETYGIRPKVFGQFHTPDDADCMEDDTDLPPDAKNQEPMEGNRITALQLPFKVQEITCGDKPARK</sequence>
<evidence type="ECO:0000313" key="3">
    <source>
        <dbReference type="EMBL" id="CAL5135195.1"/>
    </source>
</evidence>
<dbReference type="Proteomes" id="UP001497525">
    <property type="component" value="Unassembled WGS sequence"/>
</dbReference>
<dbReference type="InterPro" id="IPR043955">
    <property type="entry name" value="DUF5746"/>
</dbReference>
<dbReference type="Pfam" id="PF19017">
    <property type="entry name" value="DUF5746"/>
    <property type="match status" value="1"/>
</dbReference>
<feature type="domain" description="DUF5746" evidence="2">
    <location>
        <begin position="32"/>
        <end position="207"/>
    </location>
</feature>
<keyword evidence="1" id="KW-0472">Membrane</keyword>
<keyword evidence="1" id="KW-1133">Transmembrane helix</keyword>
<proteinExistence type="predicted"/>
<keyword evidence="1" id="KW-0812">Transmembrane</keyword>
<evidence type="ECO:0000256" key="1">
    <source>
        <dbReference type="SAM" id="Phobius"/>
    </source>
</evidence>
<protein>
    <recommendedName>
        <fullName evidence="2">DUF5746 domain-containing protein</fullName>
    </recommendedName>
</protein>
<feature type="transmembrane region" description="Helical" evidence="1">
    <location>
        <begin position="26"/>
        <end position="45"/>
    </location>
</feature>
<organism evidence="3 4">
    <name type="scientific">Calicophoron daubneyi</name>
    <name type="common">Rumen fluke</name>
    <name type="synonym">Paramphistomum daubneyi</name>
    <dbReference type="NCBI Taxonomy" id="300641"/>
    <lineage>
        <taxon>Eukaryota</taxon>
        <taxon>Metazoa</taxon>
        <taxon>Spiralia</taxon>
        <taxon>Lophotrochozoa</taxon>
        <taxon>Platyhelminthes</taxon>
        <taxon>Trematoda</taxon>
        <taxon>Digenea</taxon>
        <taxon>Plagiorchiida</taxon>
        <taxon>Pronocephalata</taxon>
        <taxon>Paramphistomoidea</taxon>
        <taxon>Paramphistomidae</taxon>
        <taxon>Calicophoron</taxon>
    </lineage>
</organism>
<comment type="caution">
    <text evidence="3">The sequence shown here is derived from an EMBL/GenBank/DDBJ whole genome shotgun (WGS) entry which is preliminary data.</text>
</comment>
<gene>
    <name evidence="3" type="ORF">CDAUBV1_LOCUS9375</name>
</gene>
<evidence type="ECO:0000259" key="2">
    <source>
        <dbReference type="Pfam" id="PF19017"/>
    </source>
</evidence>
<accession>A0AAV2TFI3</accession>
<name>A0AAV2TFI3_CALDB</name>
<dbReference type="EMBL" id="CAXLJL010000256">
    <property type="protein sequence ID" value="CAL5135195.1"/>
    <property type="molecule type" value="Genomic_DNA"/>
</dbReference>
<dbReference type="AlphaFoldDB" id="A0AAV2TFI3"/>
<reference evidence="3" key="1">
    <citation type="submission" date="2024-06" db="EMBL/GenBank/DDBJ databases">
        <authorList>
            <person name="Liu X."/>
            <person name="Lenzi L."/>
            <person name="Haldenby T S."/>
            <person name="Uol C."/>
        </authorList>
    </citation>
    <scope>NUCLEOTIDE SEQUENCE</scope>
</reference>